<sequence length="82" mass="9551">MVTITASNARKELYRLMDKTAENHEPVFITGKRTNVVMLSEEDWRSIEETMFLNSVPGLAEELERRQHDDDSEFFDESGIGW</sequence>
<proteinExistence type="inferred from homology"/>
<dbReference type="InterPro" id="IPR036165">
    <property type="entry name" value="YefM-like_sf"/>
</dbReference>
<protein>
    <recommendedName>
        <fullName evidence="2">Antitoxin</fullName>
    </recommendedName>
</protein>
<evidence type="ECO:0000313" key="4">
    <source>
        <dbReference type="Proteomes" id="UP001432180"/>
    </source>
</evidence>
<dbReference type="NCBIfam" id="TIGR01552">
    <property type="entry name" value="phd_fam"/>
    <property type="match status" value="1"/>
</dbReference>
<accession>A0ABZ0SEB2</accession>
<gene>
    <name evidence="3" type="primary">relJ_2</name>
    <name evidence="3" type="ORF">Thiowin_04080</name>
</gene>
<dbReference type="InterPro" id="IPR006442">
    <property type="entry name" value="Antitoxin_Phd/YefM"/>
</dbReference>
<dbReference type="SUPFAM" id="SSF143120">
    <property type="entry name" value="YefM-like"/>
    <property type="match status" value="1"/>
</dbReference>
<comment type="function">
    <text evidence="2">Antitoxin component of a type II toxin-antitoxin (TA) system.</text>
</comment>
<dbReference type="RefSeq" id="WP_328984723.1">
    <property type="nucleotide sequence ID" value="NZ_CP121472.1"/>
</dbReference>
<dbReference type="Proteomes" id="UP001432180">
    <property type="component" value="Chromosome"/>
</dbReference>
<evidence type="ECO:0000256" key="2">
    <source>
        <dbReference type="RuleBase" id="RU362080"/>
    </source>
</evidence>
<evidence type="ECO:0000256" key="1">
    <source>
        <dbReference type="ARBA" id="ARBA00009981"/>
    </source>
</evidence>
<reference evidence="3 4" key="1">
    <citation type="journal article" date="2023" name="Microorganisms">
        <title>Thiorhodovibrio frisius and Trv. litoralis spp. nov., Two Novel Members from a Clade of Fastidious Purple Sulfur Bacteria That Exhibit Unique Red-Shifted Light-Harvesting Capabilities.</title>
        <authorList>
            <person name="Methner A."/>
            <person name="Kuzyk S.B."/>
            <person name="Petersen J."/>
            <person name="Bauer S."/>
            <person name="Brinkmann H."/>
            <person name="Sichau K."/>
            <person name="Wanner G."/>
            <person name="Wolf J."/>
            <person name="Neumann-Schaal M."/>
            <person name="Henke P."/>
            <person name="Tank M."/>
            <person name="Sproer C."/>
            <person name="Bunk B."/>
            <person name="Overmann J."/>
        </authorList>
    </citation>
    <scope>NUCLEOTIDE SEQUENCE [LARGE SCALE GENOMIC DNA]</scope>
    <source>
        <strain evidence="3 4">DSM 6702</strain>
    </source>
</reference>
<name>A0ABZ0SEB2_9GAMM</name>
<organism evidence="3 4">
    <name type="scientific">Thiorhodovibrio winogradskyi</name>
    <dbReference type="NCBI Taxonomy" id="77007"/>
    <lineage>
        <taxon>Bacteria</taxon>
        <taxon>Pseudomonadati</taxon>
        <taxon>Pseudomonadota</taxon>
        <taxon>Gammaproteobacteria</taxon>
        <taxon>Chromatiales</taxon>
        <taxon>Chromatiaceae</taxon>
        <taxon>Thiorhodovibrio</taxon>
    </lineage>
</organism>
<dbReference type="Pfam" id="PF02604">
    <property type="entry name" value="PhdYeFM_antitox"/>
    <property type="match status" value="1"/>
</dbReference>
<keyword evidence="4" id="KW-1185">Reference proteome</keyword>
<evidence type="ECO:0000313" key="3">
    <source>
        <dbReference type="EMBL" id="WPL18978.1"/>
    </source>
</evidence>
<dbReference type="EMBL" id="CP121472">
    <property type="protein sequence ID" value="WPL18978.1"/>
    <property type="molecule type" value="Genomic_DNA"/>
</dbReference>
<comment type="similarity">
    <text evidence="1 2">Belongs to the phD/YefM antitoxin family.</text>
</comment>
<dbReference type="Gene3D" id="3.40.1620.10">
    <property type="entry name" value="YefM-like domain"/>
    <property type="match status" value="1"/>
</dbReference>